<dbReference type="RefSeq" id="WP_310901941.1">
    <property type="nucleotide sequence ID" value="NZ_JAMQOS010000007.1"/>
</dbReference>
<evidence type="ECO:0000313" key="3">
    <source>
        <dbReference type="Proteomes" id="UP001268864"/>
    </source>
</evidence>
<dbReference type="EMBL" id="JAMQOS010000007">
    <property type="protein sequence ID" value="MDS0284199.1"/>
    <property type="molecule type" value="Genomic_DNA"/>
</dbReference>
<accession>A0ABU2FTU8</accession>
<feature type="domain" description="DUF7344" evidence="1">
    <location>
        <begin position="21"/>
        <end position="99"/>
    </location>
</feature>
<evidence type="ECO:0000259" key="1">
    <source>
        <dbReference type="Pfam" id="PF24035"/>
    </source>
</evidence>
<keyword evidence="3" id="KW-1185">Reference proteome</keyword>
<dbReference type="InterPro" id="IPR055768">
    <property type="entry name" value="DUF7344"/>
</dbReference>
<proteinExistence type="predicted"/>
<evidence type="ECO:0000313" key="2">
    <source>
        <dbReference type="EMBL" id="MDS0284199.1"/>
    </source>
</evidence>
<gene>
    <name evidence="2" type="ORF">NDI86_19080</name>
</gene>
<reference evidence="2 3" key="1">
    <citation type="submission" date="2022-06" db="EMBL/GenBank/DDBJ databases">
        <title>Halomicroarcula sp. a new haloarchaeum isolate from saline soil.</title>
        <authorList>
            <person name="Strakova D."/>
            <person name="Galisteo C."/>
            <person name="Sanchez-Porro C."/>
            <person name="Ventosa A."/>
        </authorList>
    </citation>
    <scope>NUCLEOTIDE SEQUENCE [LARGE SCALE GENOMIC DNA]</scope>
    <source>
        <strain evidence="2 3">S3CR25-11</strain>
    </source>
</reference>
<dbReference type="Pfam" id="PF24035">
    <property type="entry name" value="DUF7344"/>
    <property type="match status" value="1"/>
</dbReference>
<protein>
    <recommendedName>
        <fullName evidence="1">DUF7344 domain-containing protein</fullName>
    </recommendedName>
</protein>
<organism evidence="2 3">
    <name type="scientific">Haloarcula onubensis</name>
    <dbReference type="NCBI Taxonomy" id="2950539"/>
    <lineage>
        <taxon>Archaea</taxon>
        <taxon>Methanobacteriati</taxon>
        <taxon>Methanobacteriota</taxon>
        <taxon>Stenosarchaea group</taxon>
        <taxon>Halobacteria</taxon>
        <taxon>Halobacteriales</taxon>
        <taxon>Haloarculaceae</taxon>
        <taxon>Haloarcula</taxon>
    </lineage>
</organism>
<name>A0ABU2FTU8_9EURY</name>
<dbReference type="Proteomes" id="UP001268864">
    <property type="component" value="Unassembled WGS sequence"/>
</dbReference>
<sequence>MAPQNADTEMGDGLPPAVVEDLLSDDARRRALAILSDREGPVVVEELAAAVVAAREGCGEAAIEATDQETMAEELFTEHLPKLMATDVVAYDSMLGTVELRRRDVAPQRQP</sequence>
<comment type="caution">
    <text evidence="2">The sequence shown here is derived from an EMBL/GenBank/DDBJ whole genome shotgun (WGS) entry which is preliminary data.</text>
</comment>